<dbReference type="InterPro" id="IPR015424">
    <property type="entry name" value="PyrdxlP-dep_Trfase"/>
</dbReference>
<keyword evidence="6 9" id="KW-0663">Pyridoxal phosphate</keyword>
<gene>
    <name evidence="10" type="ORF">TK50_12775</name>
</gene>
<dbReference type="InterPro" id="IPR015422">
    <property type="entry name" value="PyrdxlP-dep_Trfase_small"/>
</dbReference>
<dbReference type="FunFam" id="3.40.640.10:FF:000021">
    <property type="entry name" value="Glutamate-1-semialdehyde 2,1-aminomutase"/>
    <property type="match status" value="1"/>
</dbReference>
<comment type="pathway">
    <text evidence="3">Porphyrin-containing compound metabolism; protoporphyrin-IX biosynthesis; 5-aminolevulinate from L-glutamyl-tRNA(Glu): step 2/2.</text>
</comment>
<dbReference type="AlphaFoldDB" id="A0A0D0X9M1"/>
<keyword evidence="11" id="KW-1185">Reference proteome</keyword>
<keyword evidence="7" id="KW-0413">Isomerase</keyword>
<evidence type="ECO:0000256" key="4">
    <source>
        <dbReference type="ARBA" id="ARBA00008981"/>
    </source>
</evidence>
<dbReference type="PROSITE" id="PS00600">
    <property type="entry name" value="AA_TRANSFER_CLASS_3"/>
    <property type="match status" value="1"/>
</dbReference>
<dbReference type="NCBIfam" id="NF000818">
    <property type="entry name" value="PRK00062.1"/>
    <property type="match status" value="1"/>
</dbReference>
<evidence type="ECO:0000313" key="10">
    <source>
        <dbReference type="EMBL" id="KIR66100.1"/>
    </source>
</evidence>
<keyword evidence="8" id="KW-0627">Porphyrin biosynthesis</keyword>
<dbReference type="Pfam" id="PF00202">
    <property type="entry name" value="Aminotran_3"/>
    <property type="match status" value="1"/>
</dbReference>
<evidence type="ECO:0000256" key="1">
    <source>
        <dbReference type="ARBA" id="ARBA00001579"/>
    </source>
</evidence>
<evidence type="ECO:0000256" key="2">
    <source>
        <dbReference type="ARBA" id="ARBA00001933"/>
    </source>
</evidence>
<dbReference type="InterPro" id="IPR015421">
    <property type="entry name" value="PyrdxlP-dep_Trfase_major"/>
</dbReference>
<dbReference type="GO" id="GO:0030170">
    <property type="term" value="F:pyridoxal phosphate binding"/>
    <property type="evidence" value="ECO:0007669"/>
    <property type="project" value="InterPro"/>
</dbReference>
<comment type="cofactor">
    <cofactor evidence="2">
        <name>pyridoxal 5'-phosphate</name>
        <dbReference type="ChEBI" id="CHEBI:597326"/>
    </cofactor>
</comment>
<evidence type="ECO:0000256" key="3">
    <source>
        <dbReference type="ARBA" id="ARBA00004819"/>
    </source>
</evidence>
<dbReference type="PATRIC" id="fig|47853.6.peg.2702"/>
<reference evidence="10 11" key="1">
    <citation type="submission" date="2015-01" db="EMBL/GenBank/DDBJ databases">
        <title>Sequencing and annotation of Micromonospora carbonacea strain JXNU-1 genome.</title>
        <authorList>
            <person name="Long Z."/>
            <person name="Huang Y."/>
            <person name="Jiang Y."/>
        </authorList>
    </citation>
    <scope>NUCLEOTIDE SEQUENCE [LARGE SCALE GENOMIC DNA]</scope>
    <source>
        <strain evidence="10 11">JXNU-1</strain>
    </source>
</reference>
<proteinExistence type="inferred from homology"/>
<dbReference type="GO" id="GO:0008483">
    <property type="term" value="F:transaminase activity"/>
    <property type="evidence" value="ECO:0007669"/>
    <property type="project" value="UniProtKB-KW"/>
</dbReference>
<organism evidence="10 11">
    <name type="scientific">Micromonospora haikouensis</name>
    <dbReference type="NCBI Taxonomy" id="686309"/>
    <lineage>
        <taxon>Bacteria</taxon>
        <taxon>Bacillati</taxon>
        <taxon>Actinomycetota</taxon>
        <taxon>Actinomycetes</taxon>
        <taxon>Micromonosporales</taxon>
        <taxon>Micromonosporaceae</taxon>
        <taxon>Micromonospora</taxon>
    </lineage>
</organism>
<dbReference type="EMBL" id="JXSX01000001">
    <property type="protein sequence ID" value="KIR66100.1"/>
    <property type="molecule type" value="Genomic_DNA"/>
</dbReference>
<sequence>MNSRSAPSGVTLAERARRVIPGGVNSGQRSIPGLTEMVIARASGARFWDADGRQYTDYHAAFGPPLLGHNDPDVNAAVAEAGTRVDLCGVAVTHGEIQLAETLAELVPSIEKVLLTSTGSEATFHALRVARAATGRRLVVKFQGCYHGWHDSVSLNVISAPDRVGVPDPISTGILPEVLDATLVLRFNDVAAVRAAFAAHGDDIAAVIVEPVPHNVGCLLPDQEFLQALRDECTRAGSVLVFDEVITGFRHDLGGWQRISGVTPDLTTLGKAIANGYPIGALGGRADLMDLFSTRPGAPAFFAGTYNGHPAVVAAALATLGKLRAEPVHEHVYRLGERARAGIAEALADLGVPAVVTGHGSVFVTYFMPGPAPRSYDDLLRNDAGMFIGYRRRMPEHGIFELPLNLKRNHISYAHTDADIDHLVEATRAAVRDTLASGGTTELAGTATMGGAVAGGEGR</sequence>
<evidence type="ECO:0000256" key="9">
    <source>
        <dbReference type="RuleBase" id="RU003560"/>
    </source>
</evidence>
<protein>
    <recommendedName>
        <fullName evidence="5">glutamate-1-semialdehyde 2,1-aminomutase</fullName>
        <ecNumber evidence="5">5.4.3.8</ecNumber>
    </recommendedName>
</protein>
<dbReference type="RefSeq" id="WP_043962941.1">
    <property type="nucleotide sequence ID" value="NZ_JBEZEN010000006.1"/>
</dbReference>
<dbReference type="Gene3D" id="3.90.1150.10">
    <property type="entry name" value="Aspartate Aminotransferase, domain 1"/>
    <property type="match status" value="1"/>
</dbReference>
<keyword evidence="10" id="KW-0032">Aminotransferase</keyword>
<evidence type="ECO:0000256" key="6">
    <source>
        <dbReference type="ARBA" id="ARBA00022898"/>
    </source>
</evidence>
<dbReference type="InterPro" id="IPR005814">
    <property type="entry name" value="Aminotrans_3"/>
</dbReference>
<comment type="catalytic activity">
    <reaction evidence="1">
        <text>(S)-4-amino-5-oxopentanoate = 5-aminolevulinate</text>
        <dbReference type="Rhea" id="RHEA:14265"/>
        <dbReference type="ChEBI" id="CHEBI:57501"/>
        <dbReference type="ChEBI" id="CHEBI:356416"/>
        <dbReference type="EC" id="5.4.3.8"/>
    </reaction>
</comment>
<dbReference type="PANTHER" id="PTHR43713:SF3">
    <property type="entry name" value="GLUTAMATE-1-SEMIALDEHYDE 2,1-AMINOMUTASE 1, CHLOROPLASTIC-RELATED"/>
    <property type="match status" value="1"/>
</dbReference>
<keyword evidence="10" id="KW-0808">Transferase</keyword>
<comment type="caution">
    <text evidence="10">The sequence shown here is derived from an EMBL/GenBank/DDBJ whole genome shotgun (WGS) entry which is preliminary data.</text>
</comment>
<dbReference type="PANTHER" id="PTHR43713">
    <property type="entry name" value="GLUTAMATE-1-SEMIALDEHYDE 2,1-AMINOMUTASE"/>
    <property type="match status" value="1"/>
</dbReference>
<evidence type="ECO:0000313" key="11">
    <source>
        <dbReference type="Proteomes" id="UP000032254"/>
    </source>
</evidence>
<evidence type="ECO:0000256" key="7">
    <source>
        <dbReference type="ARBA" id="ARBA00023235"/>
    </source>
</evidence>
<dbReference type="SUPFAM" id="SSF53383">
    <property type="entry name" value="PLP-dependent transferases"/>
    <property type="match status" value="1"/>
</dbReference>
<dbReference type="GeneID" id="301304998"/>
<dbReference type="GO" id="GO:0006779">
    <property type="term" value="P:porphyrin-containing compound biosynthetic process"/>
    <property type="evidence" value="ECO:0007669"/>
    <property type="project" value="UniProtKB-KW"/>
</dbReference>
<evidence type="ECO:0000256" key="8">
    <source>
        <dbReference type="ARBA" id="ARBA00023244"/>
    </source>
</evidence>
<dbReference type="GO" id="GO:0042286">
    <property type="term" value="F:glutamate-1-semialdehyde 2,1-aminomutase activity"/>
    <property type="evidence" value="ECO:0007669"/>
    <property type="project" value="UniProtKB-EC"/>
</dbReference>
<name>A0A0D0X9M1_9ACTN</name>
<dbReference type="EC" id="5.4.3.8" evidence="5"/>
<dbReference type="CDD" id="cd00610">
    <property type="entry name" value="OAT_like"/>
    <property type="match status" value="1"/>
</dbReference>
<dbReference type="InterPro" id="IPR049704">
    <property type="entry name" value="Aminotrans_3_PPA_site"/>
</dbReference>
<dbReference type="Proteomes" id="UP000032254">
    <property type="component" value="Unassembled WGS sequence"/>
</dbReference>
<evidence type="ECO:0000256" key="5">
    <source>
        <dbReference type="ARBA" id="ARBA00012143"/>
    </source>
</evidence>
<accession>A0A0D0X9M1</accession>
<comment type="similarity">
    <text evidence="4">Belongs to the class-III pyridoxal-phosphate-dependent aminotransferase family. HemL subfamily.</text>
</comment>
<dbReference type="Gene3D" id="3.40.640.10">
    <property type="entry name" value="Type I PLP-dependent aspartate aminotransferase-like (Major domain)"/>
    <property type="match status" value="1"/>
</dbReference>
<dbReference type="OrthoDB" id="4510254at2"/>